<keyword evidence="5 8" id="KW-0812">Transmembrane</keyword>
<dbReference type="PATRIC" id="fig|1121439.3.peg.1331"/>
<keyword evidence="3" id="KW-0813">Transport</keyword>
<dbReference type="RefSeq" id="WP_020886781.1">
    <property type="nucleotide sequence ID" value="NZ_ATHI01000012.1"/>
</dbReference>
<evidence type="ECO:0000313" key="10">
    <source>
        <dbReference type="Proteomes" id="UP000014975"/>
    </source>
</evidence>
<reference evidence="9 10" key="1">
    <citation type="journal article" date="2013" name="Genome Announc.">
        <title>Draft genome sequences for three mercury-methylating, sulfate-reducing bacteria.</title>
        <authorList>
            <person name="Brown S.D."/>
            <person name="Hurt R.A.Jr."/>
            <person name="Gilmour C.C."/>
            <person name="Elias D.A."/>
        </authorList>
    </citation>
    <scope>NUCLEOTIDE SEQUENCE [LARGE SCALE GENOMIC DNA]</scope>
    <source>
        <strain evidence="9 10">DSM 16529</strain>
    </source>
</reference>
<dbReference type="GO" id="GO:0005886">
    <property type="term" value="C:plasma membrane"/>
    <property type="evidence" value="ECO:0007669"/>
    <property type="project" value="UniProtKB-SubCell"/>
</dbReference>
<evidence type="ECO:0000256" key="3">
    <source>
        <dbReference type="ARBA" id="ARBA00022448"/>
    </source>
</evidence>
<keyword evidence="6 8" id="KW-1133">Transmembrane helix</keyword>
<dbReference type="OrthoDB" id="9805563at2"/>
<dbReference type="EMBL" id="ATHI01000012">
    <property type="protein sequence ID" value="EPR34319.1"/>
    <property type="molecule type" value="Genomic_DNA"/>
</dbReference>
<feature type="transmembrane region" description="Helical" evidence="8">
    <location>
        <begin position="253"/>
        <end position="272"/>
    </location>
</feature>
<comment type="caution">
    <text evidence="9">The sequence shown here is derived from an EMBL/GenBank/DDBJ whole genome shotgun (WGS) entry which is preliminary data.</text>
</comment>
<evidence type="ECO:0000256" key="7">
    <source>
        <dbReference type="ARBA" id="ARBA00023136"/>
    </source>
</evidence>
<feature type="transmembrane region" description="Helical" evidence="8">
    <location>
        <begin position="128"/>
        <end position="147"/>
    </location>
</feature>
<evidence type="ECO:0000256" key="5">
    <source>
        <dbReference type="ARBA" id="ARBA00022692"/>
    </source>
</evidence>
<evidence type="ECO:0000256" key="6">
    <source>
        <dbReference type="ARBA" id="ARBA00022989"/>
    </source>
</evidence>
<gene>
    <name evidence="9" type="ORF">dsat_2816</name>
</gene>
<dbReference type="STRING" id="1121439.dsat_2816"/>
<keyword evidence="10" id="KW-1185">Reference proteome</keyword>
<dbReference type="eggNOG" id="COG0679">
    <property type="taxonomic scope" value="Bacteria"/>
</dbReference>
<dbReference type="Gene3D" id="1.20.1530.20">
    <property type="match status" value="1"/>
</dbReference>
<feature type="transmembrane region" description="Helical" evidence="8">
    <location>
        <begin position="225"/>
        <end position="247"/>
    </location>
</feature>
<organism evidence="9 10">
    <name type="scientific">Alkalidesulfovibrio alkalitolerans DSM 16529</name>
    <dbReference type="NCBI Taxonomy" id="1121439"/>
    <lineage>
        <taxon>Bacteria</taxon>
        <taxon>Pseudomonadati</taxon>
        <taxon>Thermodesulfobacteriota</taxon>
        <taxon>Desulfovibrionia</taxon>
        <taxon>Desulfovibrionales</taxon>
        <taxon>Desulfovibrionaceae</taxon>
        <taxon>Alkalidesulfovibrio</taxon>
    </lineage>
</organism>
<feature type="transmembrane region" description="Helical" evidence="8">
    <location>
        <begin position="104"/>
        <end position="122"/>
    </location>
</feature>
<keyword evidence="7 8" id="KW-0472">Membrane</keyword>
<dbReference type="InterPro" id="IPR004776">
    <property type="entry name" value="Mem_transp_PIN-like"/>
</dbReference>
<protein>
    <submittedName>
        <fullName evidence="9">Auxin Efflux Carrier</fullName>
    </submittedName>
</protein>
<evidence type="ECO:0000256" key="4">
    <source>
        <dbReference type="ARBA" id="ARBA00022475"/>
    </source>
</evidence>
<evidence type="ECO:0000313" key="9">
    <source>
        <dbReference type="EMBL" id="EPR34319.1"/>
    </source>
</evidence>
<dbReference type="PANTHER" id="PTHR36838">
    <property type="entry name" value="AUXIN EFFLUX CARRIER FAMILY PROTEIN"/>
    <property type="match status" value="1"/>
</dbReference>
<evidence type="ECO:0000256" key="2">
    <source>
        <dbReference type="ARBA" id="ARBA00010145"/>
    </source>
</evidence>
<dbReference type="Pfam" id="PF03547">
    <property type="entry name" value="Mem_trans"/>
    <property type="match status" value="1"/>
</dbReference>
<sequence length="312" mass="32277">MITVFAALAPVFALIVLGHVLSRRDFPAPGFWPMAERLTYYVLFPALLVDRLSRLDAPGGELWRMTVALVLAVLAVFALLLMIRRRAAPDGAAFTSVVQGAIRPNTYVGLSAAAALLGPSGLSLSAVALMTLIPLVNLLCVASLGRWGQRIGGPAKVSVLLELAKNPLILSCVAGFALNQSGLALPQIAAETLRVLGNASLPLGLLAVGAGLSPRSVVRSLRPTAVSSAVKLLVLPLLTALLCSLFGVEGEAMAVAVIFTAVPVSVSSFILARQMGGDHVLMAGIITAQTAAAALTMPLILILLATLFPGLP</sequence>
<comment type="similarity">
    <text evidence="2">Belongs to the auxin efflux carrier (TC 2.A.69) family.</text>
</comment>
<evidence type="ECO:0000256" key="8">
    <source>
        <dbReference type="SAM" id="Phobius"/>
    </source>
</evidence>
<accession>S7UKG1</accession>
<dbReference type="InterPro" id="IPR038770">
    <property type="entry name" value="Na+/solute_symporter_sf"/>
</dbReference>
<keyword evidence="4" id="KW-1003">Cell membrane</keyword>
<dbReference type="PANTHER" id="PTHR36838:SF4">
    <property type="entry name" value="AUXIN EFFLUX CARRIER FAMILY PROTEIN"/>
    <property type="match status" value="1"/>
</dbReference>
<comment type="subcellular location">
    <subcellularLocation>
        <location evidence="1">Cell membrane</location>
        <topology evidence="1">Multi-pass membrane protein</topology>
    </subcellularLocation>
</comment>
<dbReference type="GO" id="GO:0055085">
    <property type="term" value="P:transmembrane transport"/>
    <property type="evidence" value="ECO:0007669"/>
    <property type="project" value="InterPro"/>
</dbReference>
<feature type="transmembrane region" description="Helical" evidence="8">
    <location>
        <begin position="284"/>
        <end position="308"/>
    </location>
</feature>
<evidence type="ECO:0000256" key="1">
    <source>
        <dbReference type="ARBA" id="ARBA00004651"/>
    </source>
</evidence>
<proteinExistence type="inferred from homology"/>
<dbReference type="AlphaFoldDB" id="S7UKG1"/>
<name>S7UKG1_9BACT</name>
<dbReference type="Proteomes" id="UP000014975">
    <property type="component" value="Unassembled WGS sequence"/>
</dbReference>
<feature type="transmembrane region" description="Helical" evidence="8">
    <location>
        <begin position="62"/>
        <end position="83"/>
    </location>
</feature>